<dbReference type="RefSeq" id="WP_066800669.1">
    <property type="nucleotide sequence ID" value="NZ_CP014206.1"/>
</dbReference>
<dbReference type="Proteomes" id="UP000055611">
    <property type="component" value="Chromosome"/>
</dbReference>
<protein>
    <submittedName>
        <fullName evidence="2">Uncharacterized protein</fullName>
    </submittedName>
</protein>
<feature type="compositionally biased region" description="Low complexity" evidence="1">
    <location>
        <begin position="44"/>
        <end position="61"/>
    </location>
</feature>
<evidence type="ECO:0000256" key="1">
    <source>
        <dbReference type="SAM" id="MobiDB-lite"/>
    </source>
</evidence>
<proteinExistence type="predicted"/>
<accession>A0ABN4LWA1</accession>
<sequence>MGAGLAATIFVQGMSTPLLYDPSTGAVVGLALLLALSAPEHGPKPAATPRTETETPTPTEADPAREWDLRPL</sequence>
<feature type="region of interest" description="Disordered" evidence="1">
    <location>
        <begin position="40"/>
        <end position="72"/>
    </location>
</feature>
<feature type="compositionally biased region" description="Basic and acidic residues" evidence="1">
    <location>
        <begin position="62"/>
        <end position="72"/>
    </location>
</feature>
<dbReference type="EMBL" id="CP014206">
    <property type="protein sequence ID" value="AMK10354.1"/>
    <property type="molecule type" value="Genomic_DNA"/>
</dbReference>
<reference evidence="2 3" key="1">
    <citation type="journal article" date="2016" name="Front. Microbiol.">
        <title>Genome Sequence of the Piezophilic, Mesophilic Sulfate-Reducing Bacterium Desulfovibrio indicus J2T.</title>
        <authorList>
            <person name="Cao J."/>
            <person name="Maignien L."/>
            <person name="Shao Z."/>
            <person name="Alain K."/>
            <person name="Jebbar M."/>
        </authorList>
    </citation>
    <scope>NUCLEOTIDE SEQUENCE [LARGE SCALE GENOMIC DNA]</scope>
    <source>
        <strain evidence="2 3">J2</strain>
    </source>
</reference>
<organism evidence="2 3">
    <name type="scientific">Pseudodesulfovibrio indicus</name>
    <dbReference type="NCBI Taxonomy" id="1716143"/>
    <lineage>
        <taxon>Bacteria</taxon>
        <taxon>Pseudomonadati</taxon>
        <taxon>Thermodesulfobacteriota</taxon>
        <taxon>Desulfovibrionia</taxon>
        <taxon>Desulfovibrionales</taxon>
        <taxon>Desulfovibrionaceae</taxon>
    </lineage>
</organism>
<evidence type="ECO:0000313" key="2">
    <source>
        <dbReference type="EMBL" id="AMK10354.1"/>
    </source>
</evidence>
<evidence type="ECO:0000313" key="3">
    <source>
        <dbReference type="Proteomes" id="UP000055611"/>
    </source>
</evidence>
<name>A0ABN4LWA1_9BACT</name>
<gene>
    <name evidence="2" type="ORF">AWY79_04085</name>
</gene>
<keyword evidence="3" id="KW-1185">Reference proteome</keyword>